<feature type="region of interest" description="Disordered" evidence="1">
    <location>
        <begin position="1"/>
        <end position="20"/>
    </location>
</feature>
<evidence type="ECO:0000259" key="2">
    <source>
        <dbReference type="SMART" id="SM00587"/>
    </source>
</evidence>
<dbReference type="PANTHER" id="PTHR11012:SF30">
    <property type="entry name" value="PROTEIN KINASE-LIKE DOMAIN-CONTAINING"/>
    <property type="match status" value="1"/>
</dbReference>
<dbReference type="Gene3D" id="3.90.1200.10">
    <property type="match status" value="1"/>
</dbReference>
<evidence type="ECO:0000256" key="1">
    <source>
        <dbReference type="SAM" id="MobiDB-lite"/>
    </source>
</evidence>
<dbReference type="SMART" id="SM00587">
    <property type="entry name" value="CHK"/>
    <property type="match status" value="1"/>
</dbReference>
<accession>A0AAW5T1M4</accession>
<dbReference type="AlphaFoldDB" id="A0AAW5T1M4"/>
<dbReference type="InterPro" id="IPR011009">
    <property type="entry name" value="Kinase-like_dom_sf"/>
</dbReference>
<dbReference type="Proteomes" id="UP001141659">
    <property type="component" value="Unassembled WGS sequence"/>
</dbReference>
<proteinExistence type="predicted"/>
<gene>
    <name evidence="3" type="ORF">H5P34_11985</name>
</gene>
<dbReference type="Pfam" id="PF02958">
    <property type="entry name" value="EcKL"/>
    <property type="match status" value="1"/>
</dbReference>
<dbReference type="PANTHER" id="PTHR11012">
    <property type="entry name" value="PROTEIN KINASE-LIKE DOMAIN-CONTAINING"/>
    <property type="match status" value="1"/>
</dbReference>
<dbReference type="EMBL" id="JACKVC010000015">
    <property type="protein sequence ID" value="MCV7388764.1"/>
    <property type="molecule type" value="Genomic_DNA"/>
</dbReference>
<feature type="domain" description="CHK kinase-like" evidence="2">
    <location>
        <begin position="128"/>
        <end position="304"/>
    </location>
</feature>
<organism evidence="3 4">
    <name type="scientific">Mycolicibacterium porcinum</name>
    <dbReference type="NCBI Taxonomy" id="39693"/>
    <lineage>
        <taxon>Bacteria</taxon>
        <taxon>Bacillati</taxon>
        <taxon>Actinomycetota</taxon>
        <taxon>Actinomycetes</taxon>
        <taxon>Mycobacteriales</taxon>
        <taxon>Mycobacteriaceae</taxon>
        <taxon>Mycolicibacterium</taxon>
    </lineage>
</organism>
<reference evidence="3" key="2">
    <citation type="journal article" date="2022" name="BMC Genomics">
        <title>Comparative genome analysis of mycobacteria focusing on tRNA and non-coding RNA.</title>
        <authorList>
            <person name="Behra P.R.K."/>
            <person name="Pettersson B.M.F."/>
            <person name="Ramesh M."/>
            <person name="Das S."/>
            <person name="Dasgupta S."/>
            <person name="Kirsebom L.A."/>
        </authorList>
    </citation>
    <scope>NUCLEOTIDE SEQUENCE</scope>
    <source>
        <strain evidence="3">DSM 44242</strain>
    </source>
</reference>
<evidence type="ECO:0000313" key="3">
    <source>
        <dbReference type="EMBL" id="MCV7388764.1"/>
    </source>
</evidence>
<dbReference type="SUPFAM" id="SSF56112">
    <property type="entry name" value="Protein kinase-like (PK-like)"/>
    <property type="match status" value="1"/>
</dbReference>
<name>A0AAW5T1M4_9MYCO</name>
<dbReference type="InterPro" id="IPR015897">
    <property type="entry name" value="CHK_kinase-like"/>
</dbReference>
<reference evidence="3" key="1">
    <citation type="submission" date="2020-07" db="EMBL/GenBank/DDBJ databases">
        <authorList>
            <person name="Pettersson B.M.F."/>
            <person name="Behra P.R.K."/>
            <person name="Ramesh M."/>
            <person name="Das S."/>
            <person name="Dasgupta S."/>
            <person name="Kirsebom L.A."/>
        </authorList>
    </citation>
    <scope>NUCLEOTIDE SEQUENCE</scope>
    <source>
        <strain evidence="3">DSM 44242</strain>
    </source>
</reference>
<dbReference type="RefSeq" id="WP_036446596.1">
    <property type="nucleotide sequence ID" value="NZ_JACKVC010000015.1"/>
</dbReference>
<comment type="caution">
    <text evidence="3">The sequence shown here is derived from an EMBL/GenBank/DDBJ whole genome shotgun (WGS) entry which is preliminary data.</text>
</comment>
<sequence length="362" mass="39371">MQDSNIATDSSDAGQPDLGSPLSSAACQQIFNACGYPDAVIVGMRATALAVSGAVADMTRLHFNYEQPRSGPASAIAKARATEGHRLLMDQAMGLHARESWFYSNWRDRVALRSPRCFDVGTDPASTLLLEDLGPLRSGDQVTGLRLQDAEVLMDALAGQHAAFWMNESCDDPHLATATDSNYVSMVHHLVNTGVESLVARYGDGAPAAALDAVVRLAPRWTDVVTACAAGPRTVAHNDCRLDNIFFDGEGNPVFIDWQAIGTTRGTHDIANLLAGSMDIDLLRAHWKELVRRYHRRLCEHGVTGYSWERCEQDYRQSVLFPLGQGIALVGALDRHDGRGLTDPAVLRPLLHCHDLDAFATV</sequence>
<protein>
    <submittedName>
        <fullName evidence="3">Phosphotransferase</fullName>
    </submittedName>
</protein>
<evidence type="ECO:0000313" key="4">
    <source>
        <dbReference type="Proteomes" id="UP001141659"/>
    </source>
</evidence>
<dbReference type="InterPro" id="IPR004119">
    <property type="entry name" value="EcKL"/>
</dbReference>
<feature type="compositionally biased region" description="Polar residues" evidence="1">
    <location>
        <begin position="1"/>
        <end position="13"/>
    </location>
</feature>